<sequence length="726" mass="83450">MAYVKPDLLKVDFESVLSSYSYKFLGILGSGSFGIVVKAEHLDSKPKEMVAIKFHSKASSYNDTEHQILKTLQSKARHPHIVNIQKILDEHTYAFEFCNGNSLEEHIRLHGHKSIQSSTLKSYVVQLVSGLSYLHSLKLIHRDIKPANILLHTKNSNTSNNNTPTKDNSKTILKFADFGLSKQNESYSDQMDSHVGTPLYSAPEVFHKGYHSGVDIYSLGLTFLYMANPNTFGSRRPVSEKAQELKDKDFADLLSKMTEYNPNARISLYDIPECNWIQSIDIKLIIFNTNAQHVIKLRNLKQIINNTFIPSPDWKINMSDHKVFVIFLDSFDLFPLEAINSFRPYYTVQKVVLISTIEPVLKSHLELPNSFVVEEIPDLDCAKKCADVLSPFFIDFTQKSNLFHDSWTQTLSVFLKTRLGDPEISKNIEHLKTFGIPDPSSTPANLQDMPFYIQQFFGGPFFVNMKQDKIDVTKYVAKESDTDTYIKEVKNLQSILFDSKNAFEKFFSDFDISVRFLLKTFDKQIPFEYQILSLFRLINKQTDKKPADSNQMISNVPLTDKQSRTIISLEEQIVKVKKVNETKSVEIGKLQETLKSLGGDANPENAKSELRESSDIHPEIVTDQVIDSLKENLEKSKKELEDLETESKMKNWSSEAGKIKLAIDLNKRKKQRQEKQIEDDQRAIAQTDRSRKEMLEKKRKEMEEYDRKIAELTEKIAKIKNTPKYF</sequence>
<dbReference type="RefSeq" id="XP_020436315.1">
    <property type="nucleotide sequence ID" value="XM_020574243.1"/>
</dbReference>
<dbReference type="SMART" id="SM00220">
    <property type="entry name" value="S_TKc"/>
    <property type="match status" value="1"/>
</dbReference>
<dbReference type="GO" id="GO:0005737">
    <property type="term" value="C:cytoplasm"/>
    <property type="evidence" value="ECO:0007669"/>
    <property type="project" value="TreeGrafter"/>
</dbReference>
<gene>
    <name evidence="6" type="ORF">PPL_03275</name>
</gene>
<dbReference type="GO" id="GO:0004674">
    <property type="term" value="F:protein serine/threonine kinase activity"/>
    <property type="evidence" value="ECO:0007669"/>
    <property type="project" value="InterPro"/>
</dbReference>
<comment type="caution">
    <text evidence="6">The sequence shown here is derived from an EMBL/GenBank/DDBJ whole genome shotgun (WGS) entry which is preliminary data.</text>
</comment>
<evidence type="ECO:0000256" key="1">
    <source>
        <dbReference type="ARBA" id="ARBA00022741"/>
    </source>
</evidence>
<evidence type="ECO:0000256" key="3">
    <source>
        <dbReference type="PROSITE-ProRule" id="PRU10141"/>
    </source>
</evidence>
<dbReference type="InterPro" id="IPR008271">
    <property type="entry name" value="Ser/Thr_kinase_AS"/>
</dbReference>
<dbReference type="InterPro" id="IPR045269">
    <property type="entry name" value="Atg1-like"/>
</dbReference>
<feature type="compositionally biased region" description="Basic and acidic residues" evidence="4">
    <location>
        <begin position="673"/>
        <end position="704"/>
    </location>
</feature>
<dbReference type="GeneID" id="31358797"/>
<dbReference type="PANTHER" id="PTHR24348:SF71">
    <property type="entry name" value="PROTEIN KINASE DOMAIN-CONTAINING PROTEIN"/>
    <property type="match status" value="1"/>
</dbReference>
<dbReference type="SUPFAM" id="SSF56112">
    <property type="entry name" value="Protein kinase-like (PK-like)"/>
    <property type="match status" value="1"/>
</dbReference>
<dbReference type="EMBL" id="ADBJ01000010">
    <property type="protein sequence ID" value="EFA84199.1"/>
    <property type="molecule type" value="Genomic_DNA"/>
</dbReference>
<keyword evidence="2 3" id="KW-0067">ATP-binding</keyword>
<evidence type="ECO:0000313" key="7">
    <source>
        <dbReference type="Proteomes" id="UP000001396"/>
    </source>
</evidence>
<dbReference type="InterPro" id="IPR011009">
    <property type="entry name" value="Kinase-like_dom_sf"/>
</dbReference>
<name>D3B4F1_HETP5</name>
<dbReference type="InterPro" id="IPR017441">
    <property type="entry name" value="Protein_kinase_ATP_BS"/>
</dbReference>
<organism evidence="6 7">
    <name type="scientific">Heterostelium pallidum (strain ATCC 26659 / Pp 5 / PN500)</name>
    <name type="common">Cellular slime mold</name>
    <name type="synonym">Polysphondylium pallidum</name>
    <dbReference type="NCBI Taxonomy" id="670386"/>
    <lineage>
        <taxon>Eukaryota</taxon>
        <taxon>Amoebozoa</taxon>
        <taxon>Evosea</taxon>
        <taxon>Eumycetozoa</taxon>
        <taxon>Dictyostelia</taxon>
        <taxon>Acytosteliales</taxon>
        <taxon>Acytosteliaceae</taxon>
        <taxon>Heterostelium</taxon>
    </lineage>
</organism>
<evidence type="ECO:0000256" key="2">
    <source>
        <dbReference type="ARBA" id="ARBA00022840"/>
    </source>
</evidence>
<dbReference type="InParanoid" id="D3B4F1"/>
<feature type="region of interest" description="Disordered" evidence="4">
    <location>
        <begin position="670"/>
        <end position="704"/>
    </location>
</feature>
<accession>D3B4F1</accession>
<evidence type="ECO:0000256" key="4">
    <source>
        <dbReference type="SAM" id="MobiDB-lite"/>
    </source>
</evidence>
<keyword evidence="6" id="KW-0808">Transferase</keyword>
<keyword evidence="1 3" id="KW-0547">Nucleotide-binding</keyword>
<dbReference type="STRING" id="670386.D3B4F1"/>
<keyword evidence="7" id="KW-1185">Reference proteome</keyword>
<dbReference type="InterPro" id="IPR000719">
    <property type="entry name" value="Prot_kinase_dom"/>
</dbReference>
<evidence type="ECO:0000259" key="5">
    <source>
        <dbReference type="PROSITE" id="PS50011"/>
    </source>
</evidence>
<keyword evidence="6" id="KW-0418">Kinase</keyword>
<dbReference type="PROSITE" id="PS50011">
    <property type="entry name" value="PROTEIN_KINASE_DOM"/>
    <property type="match status" value="1"/>
</dbReference>
<dbReference type="GO" id="GO:0005524">
    <property type="term" value="F:ATP binding"/>
    <property type="evidence" value="ECO:0007669"/>
    <property type="project" value="UniProtKB-UniRule"/>
</dbReference>
<feature type="binding site" evidence="3">
    <location>
        <position position="53"/>
    </location>
    <ligand>
        <name>ATP</name>
        <dbReference type="ChEBI" id="CHEBI:30616"/>
    </ligand>
</feature>
<dbReference type="Gene3D" id="3.30.200.20">
    <property type="entry name" value="Phosphorylase Kinase, domain 1"/>
    <property type="match status" value="1"/>
</dbReference>
<dbReference type="AlphaFoldDB" id="D3B4F1"/>
<dbReference type="Gene3D" id="1.10.510.10">
    <property type="entry name" value="Transferase(Phosphotransferase) domain 1"/>
    <property type="match status" value="1"/>
</dbReference>
<dbReference type="Pfam" id="PF00069">
    <property type="entry name" value="Pkinase"/>
    <property type="match status" value="1"/>
</dbReference>
<dbReference type="PROSITE" id="PS00108">
    <property type="entry name" value="PROTEIN_KINASE_ST"/>
    <property type="match status" value="1"/>
</dbReference>
<proteinExistence type="predicted"/>
<dbReference type="Proteomes" id="UP000001396">
    <property type="component" value="Unassembled WGS sequence"/>
</dbReference>
<protein>
    <submittedName>
        <fullName evidence="6">Protein kinase domain containing protein</fullName>
    </submittedName>
</protein>
<dbReference type="PROSITE" id="PS00107">
    <property type="entry name" value="PROTEIN_KINASE_ATP"/>
    <property type="match status" value="1"/>
</dbReference>
<dbReference type="PANTHER" id="PTHR24348">
    <property type="entry name" value="SERINE/THREONINE-PROTEIN KINASE UNC-51-RELATED"/>
    <property type="match status" value="1"/>
</dbReference>
<feature type="domain" description="Protein kinase" evidence="5">
    <location>
        <begin position="22"/>
        <end position="277"/>
    </location>
</feature>
<dbReference type="GO" id="GO:0010506">
    <property type="term" value="P:regulation of autophagy"/>
    <property type="evidence" value="ECO:0007669"/>
    <property type="project" value="InterPro"/>
</dbReference>
<evidence type="ECO:0000313" key="6">
    <source>
        <dbReference type="EMBL" id="EFA84199.1"/>
    </source>
</evidence>
<reference evidence="6 7" key="1">
    <citation type="journal article" date="2011" name="Genome Res.">
        <title>Phylogeny-wide analysis of social amoeba genomes highlights ancient origins for complex intercellular communication.</title>
        <authorList>
            <person name="Heidel A.J."/>
            <person name="Lawal H.M."/>
            <person name="Felder M."/>
            <person name="Schilde C."/>
            <person name="Helps N.R."/>
            <person name="Tunggal B."/>
            <person name="Rivero F."/>
            <person name="John U."/>
            <person name="Schleicher M."/>
            <person name="Eichinger L."/>
            <person name="Platzer M."/>
            <person name="Noegel A.A."/>
            <person name="Schaap P."/>
            <person name="Gloeckner G."/>
        </authorList>
    </citation>
    <scope>NUCLEOTIDE SEQUENCE [LARGE SCALE GENOMIC DNA]</scope>
    <source>
        <strain evidence="7">ATCC 26659 / Pp 5 / PN500</strain>
    </source>
</reference>
<dbReference type="CDD" id="cd00180">
    <property type="entry name" value="PKc"/>
    <property type="match status" value="1"/>
</dbReference>